<dbReference type="Proteomes" id="UP000242133">
    <property type="component" value="Unassembled WGS sequence"/>
</dbReference>
<dbReference type="PANTHER" id="PTHR36154">
    <property type="entry name" value="DNA-BINDING TRANSCRIPTIONAL ACTIVATOR ALPA"/>
    <property type="match status" value="1"/>
</dbReference>
<gene>
    <name evidence="1" type="ORF">CLV44_1283</name>
</gene>
<dbReference type="SUPFAM" id="SSF46955">
    <property type="entry name" value="Putative DNA-binding domain"/>
    <property type="match status" value="1"/>
</dbReference>
<dbReference type="PANTHER" id="PTHR36154:SF1">
    <property type="entry name" value="DNA-BINDING TRANSCRIPTIONAL ACTIVATOR ALPA"/>
    <property type="match status" value="1"/>
</dbReference>
<dbReference type="InterPro" id="IPR009061">
    <property type="entry name" value="DNA-bd_dom_put_sf"/>
</dbReference>
<evidence type="ECO:0000313" key="2">
    <source>
        <dbReference type="Proteomes" id="UP000242133"/>
    </source>
</evidence>
<accession>A0A2P8EKK3</accession>
<proteinExistence type="predicted"/>
<protein>
    <submittedName>
        <fullName evidence="1">AlpA family transcriptional regulator</fullName>
    </submittedName>
</protein>
<keyword evidence="2" id="KW-1185">Reference proteome</keyword>
<evidence type="ECO:0000313" key="1">
    <source>
        <dbReference type="EMBL" id="PSL09978.1"/>
    </source>
</evidence>
<name>A0A2P8EKK3_9GAMM</name>
<dbReference type="RefSeq" id="WP_211298171.1">
    <property type="nucleotide sequence ID" value="NZ_PYGI01000028.1"/>
</dbReference>
<dbReference type="InterPro" id="IPR052931">
    <property type="entry name" value="Prophage_regulatory_activator"/>
</dbReference>
<comment type="caution">
    <text evidence="1">The sequence shown here is derived from an EMBL/GenBank/DDBJ whole genome shotgun (WGS) entry which is preliminary data.</text>
</comment>
<dbReference type="Gene3D" id="1.10.238.160">
    <property type="match status" value="1"/>
</dbReference>
<dbReference type="EMBL" id="PYGI01000028">
    <property type="protein sequence ID" value="PSL09978.1"/>
    <property type="molecule type" value="Genomic_DNA"/>
</dbReference>
<reference evidence="1 2" key="1">
    <citation type="submission" date="2018-03" db="EMBL/GenBank/DDBJ databases">
        <title>Genomic Encyclopedia of Archaeal and Bacterial Type Strains, Phase II (KMG-II): from individual species to whole genera.</title>
        <authorList>
            <person name="Goeker M."/>
        </authorList>
    </citation>
    <scope>NUCLEOTIDE SEQUENCE [LARGE SCALE GENOMIC DNA]</scope>
    <source>
        <strain evidence="1 2">DSM 17586</strain>
    </source>
</reference>
<sequence length="72" mass="8553">MTEKMLKINELEQLISISESTIYKLVKKGLFPEQVRISTRCVRWRLSEVQEWMQLGQNSWKKKQANQKNEAA</sequence>
<dbReference type="InterPro" id="IPR010260">
    <property type="entry name" value="AlpA"/>
</dbReference>
<organism evidence="1 2">
    <name type="scientific">Marinobacterium halophilum</name>
    <dbReference type="NCBI Taxonomy" id="267374"/>
    <lineage>
        <taxon>Bacteria</taxon>
        <taxon>Pseudomonadati</taxon>
        <taxon>Pseudomonadota</taxon>
        <taxon>Gammaproteobacteria</taxon>
        <taxon>Oceanospirillales</taxon>
        <taxon>Oceanospirillaceae</taxon>
        <taxon>Marinobacterium</taxon>
    </lineage>
</organism>
<dbReference type="AlphaFoldDB" id="A0A2P8EKK3"/>
<dbReference type="Pfam" id="PF05930">
    <property type="entry name" value="Phage_AlpA"/>
    <property type="match status" value="1"/>
</dbReference>